<evidence type="ECO:0000256" key="5">
    <source>
        <dbReference type="ARBA" id="ARBA00023136"/>
    </source>
</evidence>
<dbReference type="InterPro" id="IPR023299">
    <property type="entry name" value="ATPase_P-typ_cyto_dom_N"/>
</dbReference>
<dbReference type="GO" id="GO:0016787">
    <property type="term" value="F:hydrolase activity"/>
    <property type="evidence" value="ECO:0007669"/>
    <property type="project" value="UniProtKB-KW"/>
</dbReference>
<evidence type="ECO:0000256" key="3">
    <source>
        <dbReference type="ARBA" id="ARBA00022967"/>
    </source>
</evidence>
<dbReference type="GO" id="GO:0055070">
    <property type="term" value="P:copper ion homeostasis"/>
    <property type="evidence" value="ECO:0007669"/>
    <property type="project" value="TreeGrafter"/>
</dbReference>
<keyword evidence="8" id="KW-1185">Reference proteome</keyword>
<reference evidence="7 8" key="1">
    <citation type="journal article" date="2013" name="BMC Genomics">
        <title>Reconstruction of the lipid metabolism for the microalga Monoraphidium neglectum from its genome sequence reveals characteristics suitable for biofuel production.</title>
        <authorList>
            <person name="Bogen C."/>
            <person name="Al-Dilaimi A."/>
            <person name="Albersmeier A."/>
            <person name="Wichmann J."/>
            <person name="Grundmann M."/>
            <person name="Rupp O."/>
            <person name="Lauersen K.J."/>
            <person name="Blifernez-Klassen O."/>
            <person name="Kalinowski J."/>
            <person name="Goesmann A."/>
            <person name="Mussgnug J.H."/>
            <person name="Kruse O."/>
        </authorList>
    </citation>
    <scope>NUCLEOTIDE SEQUENCE [LARGE SCALE GENOMIC DNA]</scope>
    <source>
        <strain evidence="7 8">SAG 48.87</strain>
    </source>
</reference>
<dbReference type="Proteomes" id="UP000054498">
    <property type="component" value="Unassembled WGS sequence"/>
</dbReference>
<dbReference type="STRING" id="145388.A0A0D2M1H3"/>
<dbReference type="Gene3D" id="3.40.1110.10">
    <property type="entry name" value="Calcium-transporting ATPase, cytoplasmic domain N"/>
    <property type="match status" value="1"/>
</dbReference>
<dbReference type="OrthoDB" id="432719at2759"/>
<dbReference type="GO" id="GO:0005507">
    <property type="term" value="F:copper ion binding"/>
    <property type="evidence" value="ECO:0007669"/>
    <property type="project" value="TreeGrafter"/>
</dbReference>
<dbReference type="AlphaFoldDB" id="A0A0D2M1H3"/>
<evidence type="ECO:0000313" key="8">
    <source>
        <dbReference type="Proteomes" id="UP000054498"/>
    </source>
</evidence>
<dbReference type="SUPFAM" id="SSF81665">
    <property type="entry name" value="Calcium ATPase, transmembrane domain M"/>
    <property type="match status" value="1"/>
</dbReference>
<sequence>MRATRVGGGTVLAGIARLVQEAQANKAAIQLLADKVASWFVPVIIALAAATFATWVALGAATHRLEPLPPGVSPPLLALLHAVSVLVIACPCALGLATPTVAMVATGVAAKLGILIKGAAVLEQARGVGTVVFDKTGTLTRGQCSLLRVVWFSADGGSDDGEGEACGEVCGDDGRSGGARGGARRKVIQLIAAAEAGSEHPLARAVAAYAESQLKKEPGGDAAAAAGGGGGGGDDVAIVDDDEAPPLHVEAVEAAPGRGIKALAPAAWRAVAAAAVAAAAAEPDAPPTSAVCDQAAAGLAAPPRPAGGSSCCKRVSAPPPSQPSGLAASAGQVGVYVGNAAWMRECGVALPQAALDRVAALEASLGATVVVAAVGGAAVALLAIADETRPEAAGVLRALERRGVEAWMVTGDSSAYRRMVFNFAWAYGYNTLAIPLAAGALYPATHQLLPPWIAALAMAASSVSVVCSALLLRLHRPAADAAALRAAGGGRGA</sequence>
<dbReference type="PANTHER" id="PTHR43520:SF8">
    <property type="entry name" value="P-TYPE CU(+) TRANSPORTER"/>
    <property type="match status" value="1"/>
</dbReference>
<evidence type="ECO:0000256" key="6">
    <source>
        <dbReference type="SAM" id="Phobius"/>
    </source>
</evidence>
<keyword evidence="5 6" id="KW-0472">Membrane</keyword>
<dbReference type="Gene3D" id="1.20.1110.10">
    <property type="entry name" value="Calcium-transporting ATPase, transmembrane domain"/>
    <property type="match status" value="1"/>
</dbReference>
<dbReference type="GeneID" id="25730039"/>
<proteinExistence type="predicted"/>
<dbReference type="InterPro" id="IPR036412">
    <property type="entry name" value="HAD-like_sf"/>
</dbReference>
<dbReference type="GO" id="GO:0016020">
    <property type="term" value="C:membrane"/>
    <property type="evidence" value="ECO:0007669"/>
    <property type="project" value="UniProtKB-SubCell"/>
</dbReference>
<feature type="transmembrane region" description="Helical" evidence="6">
    <location>
        <begin position="36"/>
        <end position="58"/>
    </location>
</feature>
<evidence type="ECO:0000313" key="7">
    <source>
        <dbReference type="EMBL" id="KIY95306.1"/>
    </source>
</evidence>
<gene>
    <name evidence="7" type="ORF">MNEG_12655</name>
</gene>
<dbReference type="SUPFAM" id="SSF56784">
    <property type="entry name" value="HAD-like"/>
    <property type="match status" value="1"/>
</dbReference>
<accession>A0A0D2M1H3</accession>
<feature type="transmembrane region" description="Helical" evidence="6">
    <location>
        <begin position="451"/>
        <end position="472"/>
    </location>
</feature>
<dbReference type="SUPFAM" id="SSF81660">
    <property type="entry name" value="Metal cation-transporting ATPase, ATP-binding domain N"/>
    <property type="match status" value="2"/>
</dbReference>
<dbReference type="EMBL" id="KK103577">
    <property type="protein sequence ID" value="KIY95306.1"/>
    <property type="molecule type" value="Genomic_DNA"/>
</dbReference>
<evidence type="ECO:0000256" key="1">
    <source>
        <dbReference type="ARBA" id="ARBA00004370"/>
    </source>
</evidence>
<dbReference type="GO" id="GO:0000166">
    <property type="term" value="F:nucleotide binding"/>
    <property type="evidence" value="ECO:0007669"/>
    <property type="project" value="InterPro"/>
</dbReference>
<dbReference type="Pfam" id="PF00702">
    <property type="entry name" value="Hydrolase"/>
    <property type="match status" value="1"/>
</dbReference>
<dbReference type="EC" id="3.6.3.4" evidence="7"/>
<dbReference type="PROSITE" id="PS00154">
    <property type="entry name" value="ATPASE_E1_E2"/>
    <property type="match status" value="1"/>
</dbReference>
<evidence type="ECO:0000256" key="4">
    <source>
        <dbReference type="ARBA" id="ARBA00022989"/>
    </source>
</evidence>
<keyword evidence="4 6" id="KW-1133">Transmembrane helix</keyword>
<dbReference type="InterPro" id="IPR018303">
    <property type="entry name" value="ATPase_P-typ_P_site"/>
</dbReference>
<dbReference type="InterPro" id="IPR023298">
    <property type="entry name" value="ATPase_P-typ_TM_dom_sf"/>
</dbReference>
<dbReference type="RefSeq" id="XP_013894326.1">
    <property type="nucleotide sequence ID" value="XM_014038872.1"/>
</dbReference>
<keyword evidence="3" id="KW-1278">Translocase</keyword>
<name>A0A0D2M1H3_9CHLO</name>
<protein>
    <submittedName>
        <fullName evidence="7">Cu2+-exporting ATPase</fullName>
        <ecNumber evidence="7">3.6.3.4</ecNumber>
    </submittedName>
</protein>
<keyword evidence="7" id="KW-0378">Hydrolase</keyword>
<dbReference type="GO" id="GO:0043682">
    <property type="term" value="F:P-type divalent copper transporter activity"/>
    <property type="evidence" value="ECO:0007669"/>
    <property type="project" value="TreeGrafter"/>
</dbReference>
<organism evidence="7 8">
    <name type="scientific">Monoraphidium neglectum</name>
    <dbReference type="NCBI Taxonomy" id="145388"/>
    <lineage>
        <taxon>Eukaryota</taxon>
        <taxon>Viridiplantae</taxon>
        <taxon>Chlorophyta</taxon>
        <taxon>core chlorophytes</taxon>
        <taxon>Chlorophyceae</taxon>
        <taxon>CS clade</taxon>
        <taxon>Sphaeropleales</taxon>
        <taxon>Selenastraceae</taxon>
        <taxon>Monoraphidium</taxon>
    </lineage>
</organism>
<keyword evidence="2 6" id="KW-0812">Transmembrane</keyword>
<feature type="transmembrane region" description="Helical" evidence="6">
    <location>
        <begin position="424"/>
        <end position="445"/>
    </location>
</feature>
<dbReference type="PANTHER" id="PTHR43520">
    <property type="entry name" value="ATP7, ISOFORM B"/>
    <property type="match status" value="1"/>
</dbReference>
<evidence type="ECO:0000256" key="2">
    <source>
        <dbReference type="ARBA" id="ARBA00022692"/>
    </source>
</evidence>
<feature type="transmembrane region" description="Helical" evidence="6">
    <location>
        <begin position="78"/>
        <end position="97"/>
    </location>
</feature>
<dbReference type="PRINTS" id="PR00119">
    <property type="entry name" value="CATATPASE"/>
</dbReference>
<dbReference type="KEGG" id="mng:MNEG_12655"/>
<comment type="subcellular location">
    <subcellularLocation>
        <location evidence="1">Membrane</location>
    </subcellularLocation>
</comment>